<evidence type="ECO:0000256" key="1">
    <source>
        <dbReference type="ARBA" id="ARBA00004604"/>
    </source>
</evidence>
<reference evidence="5" key="1">
    <citation type="submission" date="2020-03" db="EMBL/GenBank/DDBJ databases">
        <authorList>
            <person name="Weist P."/>
        </authorList>
    </citation>
    <scope>NUCLEOTIDE SEQUENCE</scope>
</reference>
<dbReference type="PANTHER" id="PTHR31109">
    <property type="entry name" value="PROTEIN FAM207A"/>
    <property type="match status" value="1"/>
</dbReference>
<dbReference type="GO" id="GO:0030688">
    <property type="term" value="C:preribosome, small subunit precursor"/>
    <property type="evidence" value="ECO:0007669"/>
    <property type="project" value="InterPro"/>
</dbReference>
<dbReference type="GO" id="GO:0000462">
    <property type="term" value="P:maturation of SSU-rRNA from tricistronic rRNA transcript (SSU-rRNA, 5.8S rRNA, LSU-rRNA)"/>
    <property type="evidence" value="ECO:0007669"/>
    <property type="project" value="InterPro"/>
</dbReference>
<name>A0A9N7URK1_PLEPL</name>
<dbReference type="PANTHER" id="PTHR31109:SF2">
    <property type="entry name" value="RIBOSOME BIOGENESIS PROTEIN SLX9 HOMOLOG"/>
    <property type="match status" value="1"/>
</dbReference>
<dbReference type="Pfam" id="PF15341">
    <property type="entry name" value="SLX9"/>
    <property type="match status" value="1"/>
</dbReference>
<feature type="compositionally biased region" description="Acidic residues" evidence="4">
    <location>
        <begin position="239"/>
        <end position="249"/>
    </location>
</feature>
<proteinExistence type="inferred from homology"/>
<evidence type="ECO:0000313" key="6">
    <source>
        <dbReference type="Proteomes" id="UP001153269"/>
    </source>
</evidence>
<feature type="compositionally biased region" description="Basic and acidic residues" evidence="4">
    <location>
        <begin position="46"/>
        <end position="56"/>
    </location>
</feature>
<feature type="compositionally biased region" description="Basic residues" evidence="4">
    <location>
        <begin position="175"/>
        <end position="184"/>
    </location>
</feature>
<dbReference type="Proteomes" id="UP001153269">
    <property type="component" value="Unassembled WGS sequence"/>
</dbReference>
<feature type="region of interest" description="Disordered" evidence="4">
    <location>
        <begin position="88"/>
        <end position="116"/>
    </location>
</feature>
<dbReference type="GO" id="GO:0030686">
    <property type="term" value="C:90S preribosome"/>
    <property type="evidence" value="ECO:0007669"/>
    <property type="project" value="InterPro"/>
</dbReference>
<comment type="caution">
    <text evidence="5">The sequence shown here is derived from an EMBL/GenBank/DDBJ whole genome shotgun (WGS) entry which is preliminary data.</text>
</comment>
<evidence type="ECO:0000256" key="3">
    <source>
        <dbReference type="ARBA" id="ARBA00023242"/>
    </source>
</evidence>
<gene>
    <name evidence="5" type="ORF">PLEPLA_LOCUS23091</name>
</gene>
<keyword evidence="3" id="KW-0539">Nucleus</keyword>
<dbReference type="GO" id="GO:0005730">
    <property type="term" value="C:nucleolus"/>
    <property type="evidence" value="ECO:0007669"/>
    <property type="project" value="UniProtKB-SubCell"/>
</dbReference>
<comment type="similarity">
    <text evidence="2">Belongs to the SLX9 family.</text>
</comment>
<evidence type="ECO:0000313" key="5">
    <source>
        <dbReference type="EMBL" id="CAB1434992.1"/>
    </source>
</evidence>
<evidence type="ECO:0000256" key="4">
    <source>
        <dbReference type="SAM" id="MobiDB-lite"/>
    </source>
</evidence>
<accession>A0A9N7URK1</accession>
<comment type="subcellular location">
    <subcellularLocation>
        <location evidence="1">Nucleus</location>
        <location evidence="1">Nucleolus</location>
    </subcellularLocation>
</comment>
<feature type="region of interest" description="Disordered" evidence="4">
    <location>
        <begin position="173"/>
        <end position="198"/>
    </location>
</feature>
<keyword evidence="6" id="KW-1185">Reference proteome</keyword>
<dbReference type="EMBL" id="CADEAL010001721">
    <property type="protein sequence ID" value="CAB1434992.1"/>
    <property type="molecule type" value="Genomic_DNA"/>
</dbReference>
<dbReference type="AlphaFoldDB" id="A0A9N7URK1"/>
<sequence length="249" mass="28401">MAWKIRHVRQKLHQEAVKLDRSCSLEAPSDSVLSPNVRDKHRMMHPRPESNRRDNQHLAGSPLPTGIFAGTKITPEALVQTLKFEDTPDTPILGREGPDKTLIGRQPAKKDKRNGRREKWLNKIRSIKQAQEEQAAKAHRQAMPVVGDLRPLADALPDLCPFNGPTTAKISTARRMSRKNKMPVKRPEPTDFSQMKQSQKRKLLETESSRFSDVIKTLCGNMNPLADIGEQLRKRMRQEEEEEEEHSPS</sequence>
<evidence type="ECO:0008006" key="7">
    <source>
        <dbReference type="Google" id="ProtNLM"/>
    </source>
</evidence>
<protein>
    <recommendedName>
        <fullName evidence="7">Family with sequence similarity 207 member A</fullName>
    </recommendedName>
</protein>
<organism evidence="5 6">
    <name type="scientific">Pleuronectes platessa</name>
    <name type="common">European plaice</name>
    <dbReference type="NCBI Taxonomy" id="8262"/>
    <lineage>
        <taxon>Eukaryota</taxon>
        <taxon>Metazoa</taxon>
        <taxon>Chordata</taxon>
        <taxon>Craniata</taxon>
        <taxon>Vertebrata</taxon>
        <taxon>Euteleostomi</taxon>
        <taxon>Actinopterygii</taxon>
        <taxon>Neopterygii</taxon>
        <taxon>Teleostei</taxon>
        <taxon>Neoteleostei</taxon>
        <taxon>Acanthomorphata</taxon>
        <taxon>Carangaria</taxon>
        <taxon>Pleuronectiformes</taxon>
        <taxon>Pleuronectoidei</taxon>
        <taxon>Pleuronectidae</taxon>
        <taxon>Pleuronectes</taxon>
    </lineage>
</organism>
<feature type="region of interest" description="Disordered" evidence="4">
    <location>
        <begin position="229"/>
        <end position="249"/>
    </location>
</feature>
<evidence type="ECO:0000256" key="2">
    <source>
        <dbReference type="ARBA" id="ARBA00011022"/>
    </source>
</evidence>
<feature type="region of interest" description="Disordered" evidence="4">
    <location>
        <begin position="27"/>
        <end position="63"/>
    </location>
</feature>
<dbReference type="InterPro" id="IPR028160">
    <property type="entry name" value="Slx9-like"/>
</dbReference>